<evidence type="ECO:0000256" key="2">
    <source>
        <dbReference type="ARBA" id="ARBA00022485"/>
    </source>
</evidence>
<feature type="binding site" evidence="10">
    <location>
        <position position="250"/>
    </location>
    <ligand>
        <name>substrate</name>
    </ligand>
</feature>
<keyword evidence="14" id="KW-1185">Reference proteome</keyword>
<dbReference type="InterPro" id="IPR002817">
    <property type="entry name" value="ThiC/BzaA/B"/>
</dbReference>
<feature type="binding site" evidence="10">
    <location>
        <begin position="376"/>
        <end position="379"/>
    </location>
    <ligand>
        <name>substrate</name>
    </ligand>
</feature>
<feature type="binding site" evidence="10">
    <location>
        <position position="483"/>
    </location>
    <ligand>
        <name>Zn(2+)</name>
        <dbReference type="ChEBI" id="CHEBI:29105"/>
    </ligand>
</feature>
<gene>
    <name evidence="10" type="primary">thiC</name>
    <name evidence="13" type="ORF">SAMN06264346_10198</name>
</gene>
<evidence type="ECO:0000256" key="6">
    <source>
        <dbReference type="ARBA" id="ARBA00022977"/>
    </source>
</evidence>
<feature type="binding site" evidence="10">
    <location>
        <position position="279"/>
    </location>
    <ligand>
        <name>substrate</name>
    </ligand>
</feature>
<keyword evidence="9 10" id="KW-0456">Lyase</keyword>
<feature type="binding site" evidence="10">
    <location>
        <position position="221"/>
    </location>
    <ligand>
        <name>substrate</name>
    </ligand>
</feature>
<evidence type="ECO:0000256" key="7">
    <source>
        <dbReference type="ARBA" id="ARBA00023004"/>
    </source>
</evidence>
<feature type="binding site" evidence="10">
    <location>
        <position position="419"/>
    </location>
    <ligand>
        <name>Zn(2+)</name>
        <dbReference type="ChEBI" id="CHEBI:29105"/>
    </ligand>
</feature>
<accession>A0ABY1N7C2</accession>
<feature type="binding site" evidence="10">
    <location>
        <position position="315"/>
    </location>
    <ligand>
        <name>substrate</name>
    </ligand>
</feature>
<dbReference type="PANTHER" id="PTHR30557">
    <property type="entry name" value="THIAMINE BIOSYNTHESIS PROTEIN THIC"/>
    <property type="match status" value="1"/>
</dbReference>
<evidence type="ECO:0000256" key="11">
    <source>
        <dbReference type="SAM" id="MobiDB-lite"/>
    </source>
</evidence>
<feature type="domain" description="ThiC-associated" evidence="12">
    <location>
        <begin position="9"/>
        <end position="87"/>
    </location>
</feature>
<comment type="function">
    <text evidence="1 10">Catalyzes the synthesis of the hydroxymethylpyrimidine phosphate (HMP-P) moiety of thiamine from aminoimidazole ribotide (AIR) in a radical S-adenosyl-L-methionine (SAM)-dependent reaction.</text>
</comment>
<organism evidence="13 14">
    <name type="scientific">Chryseobacterium profundimaris</name>
    <dbReference type="NCBI Taxonomy" id="1387275"/>
    <lineage>
        <taxon>Bacteria</taxon>
        <taxon>Pseudomonadati</taxon>
        <taxon>Bacteroidota</taxon>
        <taxon>Flavobacteriia</taxon>
        <taxon>Flavobacteriales</taxon>
        <taxon>Weeksellaceae</taxon>
        <taxon>Chryseobacterium group</taxon>
        <taxon>Chryseobacterium</taxon>
    </lineage>
</organism>
<keyword evidence="2 10" id="KW-0004">4Fe-4S</keyword>
<keyword evidence="8 10" id="KW-0411">Iron-sulfur</keyword>
<keyword evidence="5 10" id="KW-0862">Zinc</keyword>
<dbReference type="InterPro" id="IPR038521">
    <property type="entry name" value="ThiC/Bza_core_dom"/>
</dbReference>
<dbReference type="InterPro" id="IPR037509">
    <property type="entry name" value="ThiC"/>
</dbReference>
<comment type="caution">
    <text evidence="13">The sequence shown here is derived from an EMBL/GenBank/DDBJ whole genome shotgun (WGS) entry which is preliminary data.</text>
</comment>
<keyword evidence="4 10" id="KW-0479">Metal-binding</keyword>
<dbReference type="HAMAP" id="MF_00089">
    <property type="entry name" value="ThiC"/>
    <property type="match status" value="1"/>
</dbReference>
<dbReference type="RefSeq" id="WP_283420509.1">
    <property type="nucleotide sequence ID" value="NZ_FXTZ01000001.1"/>
</dbReference>
<feature type="region of interest" description="Disordered" evidence="11">
    <location>
        <begin position="39"/>
        <end position="58"/>
    </location>
</feature>
<proteinExistence type="inferred from homology"/>
<feature type="binding site" evidence="10">
    <location>
        <position position="415"/>
    </location>
    <ligand>
        <name>substrate</name>
    </ligand>
</feature>
<dbReference type="NCBIfam" id="NF006763">
    <property type="entry name" value="PRK09284.1"/>
    <property type="match status" value="1"/>
</dbReference>
<feature type="binding site" evidence="10">
    <location>
        <position position="442"/>
    </location>
    <ligand>
        <name>substrate</name>
    </ligand>
</feature>
<dbReference type="SFLD" id="SFLDF00407">
    <property type="entry name" value="phosphomethylpyrimidine_syntha"/>
    <property type="match status" value="1"/>
</dbReference>
<sequence>MAHNITRSPFPNSKKIYVEGTIHPIRVAMREIELSPTKLSNGTLEHNPSVTVYDTSGPYTDENSEINIEKGLPRIREQWILHRNDVEILDGITSEYGKARLADSKLNDLRFSYNHKPKVSQEGKEVTQLYYAKQGIITPEMEYVAIRENQRIEQLDSVTSEMAFQHPGNSFGAKTPKNKITPEFVRDEIAAGRAIIPNNINHPESEPMIIGRNFLVKINANIGNSAVSSSIEEEVEKAVWACRWGADTIMDLSTGKNIHETREWIIRNSPVPIGTVPIYQALEKVKGVAEDLTWDIFKDTLIEQAEQGVSYFTIHAGVLLRYIHLTAKRVTGIVSRGGSIMAKWCLFHHKENFLYTHFEEICEIMKKYDVAFSLGDGLRPGSIADANDEAQFAELETLGELTKIAWKHNVQVMIEGPGHVPMHMIKENMEKQLEVCDEAPFYTLGPLTTDIAPGYDHITSGIGAAMIGWFGCAMLCYVTPKEHLGLPNKEDVKVGVITYKLAAHAADLAKGHPGAQYRDNALSKARFEFRWEDQFNLSLDPETARSYHDETLPADGAKVAHFCSMCGPKFCSMKITQEIRESAEKGMLDKSQEFIEKGKEIYI</sequence>
<evidence type="ECO:0000313" key="14">
    <source>
        <dbReference type="Proteomes" id="UP001157960"/>
    </source>
</evidence>
<comment type="pathway">
    <text evidence="10">Cofactor biosynthesis; thiamine diphosphate biosynthesis.</text>
</comment>
<name>A0ABY1N7C2_9FLAO</name>
<evidence type="ECO:0000256" key="10">
    <source>
        <dbReference type="HAMAP-Rule" id="MF_00089"/>
    </source>
</evidence>
<comment type="cofactor">
    <cofactor evidence="10">
        <name>[4Fe-4S] cluster</name>
        <dbReference type="ChEBI" id="CHEBI:49883"/>
    </cofactor>
    <text evidence="10">Binds 1 [4Fe-4S] cluster per subunit. The cluster is coordinated with 3 cysteines and an exchangeable S-adenosyl-L-methionine.</text>
</comment>
<dbReference type="SFLD" id="SFLDG01114">
    <property type="entry name" value="phosphomethylpyrimidine_syntha"/>
    <property type="match status" value="1"/>
</dbReference>
<feature type="binding site" evidence="10">
    <location>
        <position position="571"/>
    </location>
    <ligand>
        <name>[4Fe-4S] cluster</name>
        <dbReference type="ChEBI" id="CHEBI:49883"/>
        <note>4Fe-4S-S-AdoMet</note>
    </ligand>
</feature>
<dbReference type="NCBIfam" id="NF009895">
    <property type="entry name" value="PRK13352.1"/>
    <property type="match status" value="1"/>
</dbReference>
<reference evidence="13 14" key="1">
    <citation type="submission" date="2017-05" db="EMBL/GenBank/DDBJ databases">
        <authorList>
            <person name="Varghese N."/>
            <person name="Submissions S."/>
        </authorList>
    </citation>
    <scope>NUCLEOTIDE SEQUENCE [LARGE SCALE GENOMIC DNA]</scope>
    <source>
        <strain evidence="13 14">DSM 28214</strain>
    </source>
</reference>
<comment type="similarity">
    <text evidence="10">Belongs to the ThiC family.</text>
</comment>
<dbReference type="Gene3D" id="6.10.250.620">
    <property type="match status" value="1"/>
</dbReference>
<protein>
    <recommendedName>
        <fullName evidence="10">Phosphomethylpyrimidine synthase</fullName>
        <ecNumber evidence="10">4.1.99.17</ecNumber>
    </recommendedName>
    <alternativeName>
        <fullName evidence="10">Hydroxymethylpyrimidine phosphate synthase</fullName>
        <shortName evidence="10">HMP-P synthase</shortName>
        <shortName evidence="10">HMP-phosphate synthase</shortName>
        <shortName evidence="10">HMPP synthase</shortName>
    </alternativeName>
    <alternativeName>
        <fullName evidence="10">Thiamine biosynthesis protein ThiC</fullName>
    </alternativeName>
</protein>
<evidence type="ECO:0000256" key="1">
    <source>
        <dbReference type="ARBA" id="ARBA00003175"/>
    </source>
</evidence>
<dbReference type="NCBIfam" id="TIGR00190">
    <property type="entry name" value="thiC"/>
    <property type="match status" value="1"/>
</dbReference>
<keyword evidence="7 10" id="KW-0408">Iron</keyword>
<feature type="binding site" evidence="10">
    <location>
        <position position="563"/>
    </location>
    <ligand>
        <name>[4Fe-4S] cluster</name>
        <dbReference type="ChEBI" id="CHEBI:49883"/>
        <note>4Fe-4S-S-AdoMet</note>
    </ligand>
</feature>
<dbReference type="PANTHER" id="PTHR30557:SF1">
    <property type="entry name" value="PHOSPHOMETHYLPYRIMIDINE SYNTHASE, CHLOROPLASTIC"/>
    <property type="match status" value="1"/>
</dbReference>
<dbReference type="Proteomes" id="UP001157960">
    <property type="component" value="Unassembled WGS sequence"/>
</dbReference>
<evidence type="ECO:0000256" key="3">
    <source>
        <dbReference type="ARBA" id="ARBA00022691"/>
    </source>
</evidence>
<evidence type="ECO:0000313" key="13">
    <source>
        <dbReference type="EMBL" id="SMP02318.1"/>
    </source>
</evidence>
<evidence type="ECO:0000256" key="4">
    <source>
        <dbReference type="ARBA" id="ARBA00022723"/>
    </source>
</evidence>
<dbReference type="EMBL" id="FXTZ01000001">
    <property type="protein sequence ID" value="SMP02318.1"/>
    <property type="molecule type" value="Genomic_DNA"/>
</dbReference>
<dbReference type="Gene3D" id="3.20.20.540">
    <property type="entry name" value="Radical SAM ThiC family, central domain"/>
    <property type="match status" value="1"/>
</dbReference>
<keyword evidence="6 10" id="KW-0784">Thiamine biosynthesis</keyword>
<dbReference type="Pfam" id="PF13667">
    <property type="entry name" value="ThiC-associated"/>
    <property type="match status" value="1"/>
</dbReference>
<dbReference type="SFLD" id="SFLDS00113">
    <property type="entry name" value="Radical_SAM_Phosphomethylpyrim"/>
    <property type="match status" value="1"/>
</dbReference>
<evidence type="ECO:0000256" key="9">
    <source>
        <dbReference type="ARBA" id="ARBA00023239"/>
    </source>
</evidence>
<dbReference type="EC" id="4.1.99.17" evidence="10"/>
<evidence type="ECO:0000256" key="8">
    <source>
        <dbReference type="ARBA" id="ARBA00023014"/>
    </source>
</evidence>
<dbReference type="Pfam" id="PF01964">
    <property type="entry name" value="ThiC_Rad_SAM"/>
    <property type="match status" value="1"/>
</dbReference>
<evidence type="ECO:0000256" key="5">
    <source>
        <dbReference type="ARBA" id="ARBA00022833"/>
    </source>
</evidence>
<feature type="binding site" evidence="10">
    <location>
        <position position="566"/>
    </location>
    <ligand>
        <name>[4Fe-4S] cluster</name>
        <dbReference type="ChEBI" id="CHEBI:49883"/>
        <note>4Fe-4S-S-AdoMet</note>
    </ligand>
</feature>
<dbReference type="InterPro" id="IPR025747">
    <property type="entry name" value="ThiC-associated_dom"/>
</dbReference>
<comment type="catalytic activity">
    <reaction evidence="10">
        <text>5-amino-1-(5-phospho-beta-D-ribosyl)imidazole + S-adenosyl-L-methionine = 4-amino-2-methyl-5-(phosphooxymethyl)pyrimidine + CO + 5'-deoxyadenosine + formate + L-methionine + 3 H(+)</text>
        <dbReference type="Rhea" id="RHEA:24840"/>
        <dbReference type="ChEBI" id="CHEBI:15378"/>
        <dbReference type="ChEBI" id="CHEBI:15740"/>
        <dbReference type="ChEBI" id="CHEBI:17245"/>
        <dbReference type="ChEBI" id="CHEBI:17319"/>
        <dbReference type="ChEBI" id="CHEBI:57844"/>
        <dbReference type="ChEBI" id="CHEBI:58354"/>
        <dbReference type="ChEBI" id="CHEBI:59789"/>
        <dbReference type="ChEBI" id="CHEBI:137981"/>
        <dbReference type="EC" id="4.1.99.17"/>
    </reaction>
</comment>
<evidence type="ECO:0000259" key="12">
    <source>
        <dbReference type="Pfam" id="PF13667"/>
    </source>
</evidence>
<feature type="binding site" evidence="10">
    <location>
        <begin position="335"/>
        <end position="337"/>
    </location>
    <ligand>
        <name>substrate</name>
    </ligand>
</feature>
<keyword evidence="3 10" id="KW-0949">S-adenosyl-L-methionine</keyword>